<dbReference type="Gene3D" id="3.20.20.80">
    <property type="entry name" value="Glycosidases"/>
    <property type="match status" value="1"/>
</dbReference>
<evidence type="ECO:0000313" key="2">
    <source>
        <dbReference type="EMBL" id="EDQ84175.1"/>
    </source>
</evidence>
<dbReference type="KEGG" id="mbr:MONBRDRAFT_30511"/>
<sequence length="437" mass="47111">MPLTLDVGAPMTITLPEYNSWNIDSSANRQFFERNLADPELHYLAAASLPGFLRFGGTGNDELTYGIGNLSCAGAPYCLNETLFVNLLNFSHAAGAKLVFGLNIAYRTSEGRWDPAPAEVLIRHGLALGFEFYAFELGNEQNDNYSPESEAADFAILHKLLDKIYDNQSLATATRPKIFGPDPHSFHDVEESTLTFLQKFAQSALEQGVDLYAVTHHEQVIVQPANAPGEIGPHNGGSPGCNHSSMRWATFADVFWYLDALGAKAAAGYAAFCRQNFIGIDYGLLDCATHEPLPDFYASLLWSATMGTAVLNATSPEGSVRFYAHCGSTRQSPFVHNLHSSPVTVSVLLLNLAETPQSVGLPASLANATASVFVLESGPAGPAGTQVKLNGEMLEYSYMQLPTLVGERHQLNSTLVLPPQSASFLSIEDVAVPACFA</sequence>
<name>A9VE64_MONBE</name>
<dbReference type="PANTHER" id="PTHR14363:SF17">
    <property type="entry name" value="HEPARANASE-LIKE PROTEIN 3"/>
    <property type="match status" value="1"/>
</dbReference>
<proteinExistence type="inferred from homology"/>
<dbReference type="Proteomes" id="UP000001357">
    <property type="component" value="Unassembled WGS sequence"/>
</dbReference>
<dbReference type="InParanoid" id="A9VE64"/>
<evidence type="ECO:0000313" key="3">
    <source>
        <dbReference type="Proteomes" id="UP000001357"/>
    </source>
</evidence>
<dbReference type="InterPro" id="IPR005199">
    <property type="entry name" value="Glyco_hydro_79"/>
</dbReference>
<comment type="similarity">
    <text evidence="1">Belongs to the glycosyl hydrolase 79 family.</text>
</comment>
<dbReference type="RefSeq" id="XP_001751005.1">
    <property type="nucleotide sequence ID" value="XM_001750953.1"/>
</dbReference>
<dbReference type="eggNOG" id="ENOG502QQST">
    <property type="taxonomic scope" value="Eukaryota"/>
</dbReference>
<dbReference type="Pfam" id="PF03662">
    <property type="entry name" value="Glyco_hydro_79n"/>
    <property type="match status" value="1"/>
</dbReference>
<dbReference type="InterPro" id="IPR017853">
    <property type="entry name" value="GH"/>
</dbReference>
<dbReference type="GeneID" id="5896276"/>
<dbReference type="AlphaFoldDB" id="A9VE64"/>
<dbReference type="GO" id="GO:0016020">
    <property type="term" value="C:membrane"/>
    <property type="evidence" value="ECO:0007669"/>
    <property type="project" value="InterPro"/>
</dbReference>
<dbReference type="GO" id="GO:0004566">
    <property type="term" value="F:beta-glucuronidase activity"/>
    <property type="evidence" value="ECO:0000318"/>
    <property type="project" value="GO_Central"/>
</dbReference>
<dbReference type="STRING" id="81824.A9VE64"/>
<dbReference type="PANTHER" id="PTHR14363">
    <property type="entry name" value="HEPARANASE-RELATED"/>
    <property type="match status" value="1"/>
</dbReference>
<gene>
    <name evidence="2" type="ORF">MONBRDRAFT_30511</name>
</gene>
<dbReference type="EMBL" id="CH991595">
    <property type="protein sequence ID" value="EDQ84175.1"/>
    <property type="molecule type" value="Genomic_DNA"/>
</dbReference>
<reference evidence="2 3" key="1">
    <citation type="journal article" date="2008" name="Nature">
        <title>The genome of the choanoflagellate Monosiga brevicollis and the origin of metazoans.</title>
        <authorList>
            <consortium name="JGI Sequencing"/>
            <person name="King N."/>
            <person name="Westbrook M.J."/>
            <person name="Young S.L."/>
            <person name="Kuo A."/>
            <person name="Abedin M."/>
            <person name="Chapman J."/>
            <person name="Fairclough S."/>
            <person name="Hellsten U."/>
            <person name="Isogai Y."/>
            <person name="Letunic I."/>
            <person name="Marr M."/>
            <person name="Pincus D."/>
            <person name="Putnam N."/>
            <person name="Rokas A."/>
            <person name="Wright K.J."/>
            <person name="Zuzow R."/>
            <person name="Dirks W."/>
            <person name="Good M."/>
            <person name="Goodstein D."/>
            <person name="Lemons D."/>
            <person name="Li W."/>
            <person name="Lyons J.B."/>
            <person name="Morris A."/>
            <person name="Nichols S."/>
            <person name="Richter D.J."/>
            <person name="Salamov A."/>
            <person name="Bork P."/>
            <person name="Lim W.A."/>
            <person name="Manning G."/>
            <person name="Miller W.T."/>
            <person name="McGinnis W."/>
            <person name="Shapiro H."/>
            <person name="Tjian R."/>
            <person name="Grigoriev I.V."/>
            <person name="Rokhsar D."/>
        </authorList>
    </citation>
    <scope>NUCLEOTIDE SEQUENCE [LARGE SCALE GENOMIC DNA]</scope>
    <source>
        <strain evidence="3">MX1 / ATCC 50154</strain>
    </source>
</reference>
<protein>
    <recommendedName>
        <fullName evidence="4">Beta-glucuronidase C-terminal domain-containing protein</fullName>
    </recommendedName>
</protein>
<dbReference type="OMA" id="RMYLHCT"/>
<organism evidence="2 3">
    <name type="scientific">Monosiga brevicollis</name>
    <name type="common">Choanoflagellate</name>
    <dbReference type="NCBI Taxonomy" id="81824"/>
    <lineage>
        <taxon>Eukaryota</taxon>
        <taxon>Choanoflagellata</taxon>
        <taxon>Craspedida</taxon>
        <taxon>Salpingoecidae</taxon>
        <taxon>Monosiga</taxon>
    </lineage>
</organism>
<evidence type="ECO:0000256" key="1">
    <source>
        <dbReference type="ARBA" id="ARBA00009800"/>
    </source>
</evidence>
<accession>A9VE64</accession>
<evidence type="ECO:0008006" key="4">
    <source>
        <dbReference type="Google" id="ProtNLM"/>
    </source>
</evidence>
<dbReference type="SUPFAM" id="SSF51445">
    <property type="entry name" value="(Trans)glycosidases"/>
    <property type="match status" value="1"/>
</dbReference>
<keyword evidence="3" id="KW-1185">Reference proteome</keyword>